<name>A0A315XXL6_RUMFL</name>
<accession>A0A315XXL6</accession>
<sequence length="70" mass="8241">MNKNDTAVEREKAGKMFELNEKYKDFPERVSEYEIDGKKYIVHSRFVGEKNIDEVISRLAFERAVKETLA</sequence>
<reference evidence="1 2" key="1">
    <citation type="submission" date="2018-05" db="EMBL/GenBank/DDBJ databases">
        <title>The Hungate 1000. A catalogue of reference genomes from the rumen microbiome.</title>
        <authorList>
            <person name="Kelly W."/>
        </authorList>
    </citation>
    <scope>NUCLEOTIDE SEQUENCE [LARGE SCALE GENOMIC DNA]</scope>
    <source>
        <strain evidence="1 2">SAb67</strain>
    </source>
</reference>
<dbReference type="RefSeq" id="WP_109726689.1">
    <property type="nucleotide sequence ID" value="NZ_QGDI01000007.1"/>
</dbReference>
<comment type="caution">
    <text evidence="1">The sequence shown here is derived from an EMBL/GenBank/DDBJ whole genome shotgun (WGS) entry which is preliminary data.</text>
</comment>
<dbReference type="EMBL" id="QGDI01000007">
    <property type="protein sequence ID" value="PWJ12232.1"/>
    <property type="molecule type" value="Genomic_DNA"/>
</dbReference>
<dbReference type="Proteomes" id="UP000245720">
    <property type="component" value="Unassembled WGS sequence"/>
</dbReference>
<evidence type="ECO:0000313" key="1">
    <source>
        <dbReference type="EMBL" id="PWJ12232.1"/>
    </source>
</evidence>
<protein>
    <submittedName>
        <fullName evidence="1">Uncharacterized protein</fullName>
    </submittedName>
</protein>
<evidence type="ECO:0000313" key="2">
    <source>
        <dbReference type="Proteomes" id="UP000245720"/>
    </source>
</evidence>
<gene>
    <name evidence="1" type="ORF">IE37_01922</name>
</gene>
<proteinExistence type="predicted"/>
<organism evidence="1 2">
    <name type="scientific">Ruminococcus flavefaciens</name>
    <dbReference type="NCBI Taxonomy" id="1265"/>
    <lineage>
        <taxon>Bacteria</taxon>
        <taxon>Bacillati</taxon>
        <taxon>Bacillota</taxon>
        <taxon>Clostridia</taxon>
        <taxon>Eubacteriales</taxon>
        <taxon>Oscillospiraceae</taxon>
        <taxon>Ruminococcus</taxon>
    </lineage>
</organism>
<dbReference type="AlphaFoldDB" id="A0A315XXL6"/>
<dbReference type="OrthoDB" id="1822860at2"/>